<reference evidence="1 2" key="1">
    <citation type="submission" date="2020-09" db="EMBL/GenBank/DDBJ databases">
        <title>De no assembly of potato wild relative species, Solanum commersonii.</title>
        <authorList>
            <person name="Cho K."/>
        </authorList>
    </citation>
    <scope>NUCLEOTIDE SEQUENCE [LARGE SCALE GENOMIC DNA]</scope>
    <source>
        <strain evidence="1">LZ3.2</strain>
        <tissue evidence="1">Leaf</tissue>
    </source>
</reference>
<dbReference type="Proteomes" id="UP000824120">
    <property type="component" value="Chromosome 9"/>
</dbReference>
<dbReference type="EMBL" id="JACXVP010000009">
    <property type="protein sequence ID" value="KAG5586681.1"/>
    <property type="molecule type" value="Genomic_DNA"/>
</dbReference>
<dbReference type="AlphaFoldDB" id="A0A9J5XE55"/>
<gene>
    <name evidence="1" type="ORF">H5410_047115</name>
</gene>
<dbReference type="OrthoDB" id="1305421at2759"/>
<protein>
    <submittedName>
        <fullName evidence="1">Uncharacterized protein</fullName>
    </submittedName>
</protein>
<organism evidence="1 2">
    <name type="scientific">Solanum commersonii</name>
    <name type="common">Commerson's wild potato</name>
    <name type="synonym">Commerson's nightshade</name>
    <dbReference type="NCBI Taxonomy" id="4109"/>
    <lineage>
        <taxon>Eukaryota</taxon>
        <taxon>Viridiplantae</taxon>
        <taxon>Streptophyta</taxon>
        <taxon>Embryophyta</taxon>
        <taxon>Tracheophyta</taxon>
        <taxon>Spermatophyta</taxon>
        <taxon>Magnoliopsida</taxon>
        <taxon>eudicotyledons</taxon>
        <taxon>Gunneridae</taxon>
        <taxon>Pentapetalae</taxon>
        <taxon>asterids</taxon>
        <taxon>lamiids</taxon>
        <taxon>Solanales</taxon>
        <taxon>Solanaceae</taxon>
        <taxon>Solanoideae</taxon>
        <taxon>Solaneae</taxon>
        <taxon>Solanum</taxon>
    </lineage>
</organism>
<accession>A0A9J5XE55</accession>
<evidence type="ECO:0000313" key="2">
    <source>
        <dbReference type="Proteomes" id="UP000824120"/>
    </source>
</evidence>
<name>A0A9J5XE55_SOLCO</name>
<evidence type="ECO:0000313" key="1">
    <source>
        <dbReference type="EMBL" id="KAG5586681.1"/>
    </source>
</evidence>
<proteinExistence type="predicted"/>
<dbReference type="PANTHER" id="PTHR33116:SF78">
    <property type="entry name" value="OS12G0587133 PROTEIN"/>
    <property type="match status" value="1"/>
</dbReference>
<keyword evidence="2" id="KW-1185">Reference proteome</keyword>
<sequence length="86" mass="10218">MSLFPSPSMVRKRIDKFTRNFIWQGNNEKRSLHLVNWDILIKSKKDGGLDIMNLNAHNHSLLMKWLWRSQESNQIPPVFDGRKKLD</sequence>
<dbReference type="PANTHER" id="PTHR33116">
    <property type="entry name" value="REVERSE TRANSCRIPTASE ZINC-BINDING DOMAIN-CONTAINING PROTEIN-RELATED-RELATED"/>
    <property type="match status" value="1"/>
</dbReference>
<comment type="caution">
    <text evidence="1">The sequence shown here is derived from an EMBL/GenBank/DDBJ whole genome shotgun (WGS) entry which is preliminary data.</text>
</comment>